<reference evidence="2" key="1">
    <citation type="journal article" date="2023" name="G3 (Bethesda)">
        <title>Genome assembly and association tests identify interacting loci associated with vigor, precocity, and sex in interspecific pistachio rootstocks.</title>
        <authorList>
            <person name="Palmer W."/>
            <person name="Jacygrad E."/>
            <person name="Sagayaradj S."/>
            <person name="Cavanaugh K."/>
            <person name="Han R."/>
            <person name="Bertier L."/>
            <person name="Beede B."/>
            <person name="Kafkas S."/>
            <person name="Golino D."/>
            <person name="Preece J."/>
            <person name="Michelmore R."/>
        </authorList>
    </citation>
    <scope>NUCLEOTIDE SEQUENCE [LARGE SCALE GENOMIC DNA]</scope>
</reference>
<proteinExistence type="predicted"/>
<organism evidence="1 2">
    <name type="scientific">Pistacia integerrima</name>
    <dbReference type="NCBI Taxonomy" id="434235"/>
    <lineage>
        <taxon>Eukaryota</taxon>
        <taxon>Viridiplantae</taxon>
        <taxon>Streptophyta</taxon>
        <taxon>Embryophyta</taxon>
        <taxon>Tracheophyta</taxon>
        <taxon>Spermatophyta</taxon>
        <taxon>Magnoliopsida</taxon>
        <taxon>eudicotyledons</taxon>
        <taxon>Gunneridae</taxon>
        <taxon>Pentapetalae</taxon>
        <taxon>rosids</taxon>
        <taxon>malvids</taxon>
        <taxon>Sapindales</taxon>
        <taxon>Anacardiaceae</taxon>
        <taxon>Pistacia</taxon>
    </lineage>
</organism>
<keyword evidence="2" id="KW-1185">Reference proteome</keyword>
<evidence type="ECO:0000313" key="1">
    <source>
        <dbReference type="EMBL" id="KAJ0024645.1"/>
    </source>
</evidence>
<evidence type="ECO:0000313" key="2">
    <source>
        <dbReference type="Proteomes" id="UP001163603"/>
    </source>
</evidence>
<comment type="caution">
    <text evidence="1">The sequence shown here is derived from an EMBL/GenBank/DDBJ whole genome shotgun (WGS) entry which is preliminary data.</text>
</comment>
<dbReference type="Proteomes" id="UP001163603">
    <property type="component" value="Chromosome 10"/>
</dbReference>
<gene>
    <name evidence="1" type="ORF">Pint_08106</name>
</gene>
<accession>A0ACC0XW25</accession>
<dbReference type="EMBL" id="CM047745">
    <property type="protein sequence ID" value="KAJ0024645.1"/>
    <property type="molecule type" value="Genomic_DNA"/>
</dbReference>
<name>A0ACC0XW25_9ROSI</name>
<protein>
    <submittedName>
        <fullName evidence="1">Uncharacterized protein</fullName>
    </submittedName>
</protein>
<sequence length="130" mass="14527">MTHLVTMDEVRKARFDIGDDKAPGPDGYSAKFFKESKGIIGEETFKAIIDFFNNGRLLKEVNATVIALVSKVEVPLRVSDFKPISCCNVLYKCISKIIANRIVGCLVDLVDESQTAFMPRRWISDNVLLA</sequence>